<feature type="region of interest" description="Disordered" evidence="1">
    <location>
        <begin position="1"/>
        <end position="22"/>
    </location>
</feature>
<dbReference type="Proteomes" id="UP001497382">
    <property type="component" value="Unassembled WGS sequence"/>
</dbReference>
<reference evidence="2 3" key="1">
    <citation type="submission" date="2024-04" db="EMBL/GenBank/DDBJ databases">
        <authorList>
            <person name="Rising A."/>
            <person name="Reimegard J."/>
            <person name="Sonavane S."/>
            <person name="Akerstrom W."/>
            <person name="Nylinder S."/>
            <person name="Hedman E."/>
            <person name="Kallberg Y."/>
        </authorList>
    </citation>
    <scope>NUCLEOTIDE SEQUENCE [LARGE SCALE GENOMIC DNA]</scope>
</reference>
<evidence type="ECO:0000313" key="3">
    <source>
        <dbReference type="Proteomes" id="UP001497382"/>
    </source>
</evidence>
<comment type="caution">
    <text evidence="2">The sequence shown here is derived from an EMBL/GenBank/DDBJ whole genome shotgun (WGS) entry which is preliminary data.</text>
</comment>
<organism evidence="2 3">
    <name type="scientific">Larinioides sclopetarius</name>
    <dbReference type="NCBI Taxonomy" id="280406"/>
    <lineage>
        <taxon>Eukaryota</taxon>
        <taxon>Metazoa</taxon>
        <taxon>Ecdysozoa</taxon>
        <taxon>Arthropoda</taxon>
        <taxon>Chelicerata</taxon>
        <taxon>Arachnida</taxon>
        <taxon>Araneae</taxon>
        <taxon>Araneomorphae</taxon>
        <taxon>Entelegynae</taxon>
        <taxon>Araneoidea</taxon>
        <taxon>Araneidae</taxon>
        <taxon>Larinioides</taxon>
    </lineage>
</organism>
<name>A0AAV2AQR3_9ARAC</name>
<dbReference type="AlphaFoldDB" id="A0AAV2AQR3"/>
<dbReference type="EMBL" id="CAXIEN010000199">
    <property type="protein sequence ID" value="CAL1286152.1"/>
    <property type="molecule type" value="Genomic_DNA"/>
</dbReference>
<evidence type="ECO:0000313" key="2">
    <source>
        <dbReference type="EMBL" id="CAL1286152.1"/>
    </source>
</evidence>
<sequence length="22" mass="2393">MYATNVSFSNLNSIGTTPFTVK</sequence>
<protein>
    <submittedName>
        <fullName evidence="2">Uncharacterized protein</fullName>
    </submittedName>
</protein>
<keyword evidence="3" id="KW-1185">Reference proteome</keyword>
<evidence type="ECO:0000256" key="1">
    <source>
        <dbReference type="SAM" id="MobiDB-lite"/>
    </source>
</evidence>
<gene>
    <name evidence="2" type="ORF">LARSCL_LOCUS14087</name>
</gene>
<proteinExistence type="predicted"/>
<accession>A0AAV2AQR3</accession>